<protein>
    <submittedName>
        <fullName evidence="1">Uncharacterized protein</fullName>
    </submittedName>
</protein>
<accession>A0A813R2I6</accession>
<dbReference type="InterPro" id="IPR036322">
    <property type="entry name" value="WD40_repeat_dom_sf"/>
</dbReference>
<dbReference type="SUPFAM" id="SSF50978">
    <property type="entry name" value="WD40 repeat-like"/>
    <property type="match status" value="1"/>
</dbReference>
<keyword evidence="2" id="KW-1185">Reference proteome</keyword>
<dbReference type="AlphaFoldDB" id="A0A813R2I6"/>
<name>A0A813R2I6_9BILA</name>
<dbReference type="EMBL" id="CAJNOC010000547">
    <property type="protein sequence ID" value="CAF0775206.1"/>
    <property type="molecule type" value="Genomic_DNA"/>
</dbReference>
<proteinExistence type="predicted"/>
<evidence type="ECO:0000313" key="2">
    <source>
        <dbReference type="Proteomes" id="UP000663879"/>
    </source>
</evidence>
<sequence>MDFDNSNINKLLQKNVFNSYTRERENDFNMKYQFLLGYVSNKRVTKIEDSNCNRKLFVSSLDSELTTGWFGFYPLEGLKNKSYSNFYFNQKKNMILAWNIFKIDLYFIESKLYCPSFFLSAISDVAFVENNFLIVAFENKNYITINNWEHFLSKKINTIKILQGHTGNITRLCIVDNDHLLS</sequence>
<reference evidence="1" key="1">
    <citation type="submission" date="2021-02" db="EMBL/GenBank/DDBJ databases">
        <authorList>
            <person name="Nowell W R."/>
        </authorList>
    </citation>
    <scope>NUCLEOTIDE SEQUENCE</scope>
    <source>
        <strain evidence="1">Ploen Becks lab</strain>
    </source>
</reference>
<evidence type="ECO:0000313" key="1">
    <source>
        <dbReference type="EMBL" id="CAF0775206.1"/>
    </source>
</evidence>
<comment type="caution">
    <text evidence="1">The sequence shown here is derived from an EMBL/GenBank/DDBJ whole genome shotgun (WGS) entry which is preliminary data.</text>
</comment>
<gene>
    <name evidence="1" type="ORF">OXX778_LOCUS5167</name>
</gene>
<dbReference type="Proteomes" id="UP000663879">
    <property type="component" value="Unassembled WGS sequence"/>
</dbReference>
<organism evidence="1 2">
    <name type="scientific">Brachionus calyciflorus</name>
    <dbReference type="NCBI Taxonomy" id="104777"/>
    <lineage>
        <taxon>Eukaryota</taxon>
        <taxon>Metazoa</taxon>
        <taxon>Spiralia</taxon>
        <taxon>Gnathifera</taxon>
        <taxon>Rotifera</taxon>
        <taxon>Eurotatoria</taxon>
        <taxon>Monogononta</taxon>
        <taxon>Pseudotrocha</taxon>
        <taxon>Ploima</taxon>
        <taxon>Brachionidae</taxon>
        <taxon>Brachionus</taxon>
    </lineage>
</organism>